<dbReference type="Gene3D" id="1.10.357.10">
    <property type="entry name" value="Tetracycline Repressor, domain 2"/>
    <property type="match status" value="1"/>
</dbReference>
<dbReference type="GO" id="GO:0003677">
    <property type="term" value="F:DNA binding"/>
    <property type="evidence" value="ECO:0007669"/>
    <property type="project" value="UniProtKB-UniRule"/>
</dbReference>
<dbReference type="PROSITE" id="PS01081">
    <property type="entry name" value="HTH_TETR_1"/>
    <property type="match status" value="1"/>
</dbReference>
<evidence type="ECO:0000256" key="1">
    <source>
        <dbReference type="ARBA" id="ARBA00023015"/>
    </source>
</evidence>
<dbReference type="Gene3D" id="1.10.10.60">
    <property type="entry name" value="Homeodomain-like"/>
    <property type="match status" value="1"/>
</dbReference>
<name>A0A1I6AGQ4_9RHOB</name>
<organism evidence="6 7">
    <name type="scientific">Roseivivax halotolerans</name>
    <dbReference type="NCBI Taxonomy" id="93684"/>
    <lineage>
        <taxon>Bacteria</taxon>
        <taxon>Pseudomonadati</taxon>
        <taxon>Pseudomonadota</taxon>
        <taxon>Alphaproteobacteria</taxon>
        <taxon>Rhodobacterales</taxon>
        <taxon>Roseobacteraceae</taxon>
        <taxon>Roseivivax</taxon>
    </lineage>
</organism>
<dbReference type="Pfam" id="PF00440">
    <property type="entry name" value="TetR_N"/>
    <property type="match status" value="1"/>
</dbReference>
<dbReference type="SUPFAM" id="SSF46689">
    <property type="entry name" value="Homeodomain-like"/>
    <property type="match status" value="1"/>
</dbReference>
<evidence type="ECO:0000256" key="4">
    <source>
        <dbReference type="PROSITE-ProRule" id="PRU00335"/>
    </source>
</evidence>
<protein>
    <submittedName>
        <fullName evidence="6">DNA-binding transcriptional regulator, AcrR family</fullName>
    </submittedName>
</protein>
<dbReference type="InterPro" id="IPR009057">
    <property type="entry name" value="Homeodomain-like_sf"/>
</dbReference>
<feature type="domain" description="HTH tetR-type" evidence="5">
    <location>
        <begin position="16"/>
        <end position="76"/>
    </location>
</feature>
<dbReference type="InterPro" id="IPR001647">
    <property type="entry name" value="HTH_TetR"/>
</dbReference>
<evidence type="ECO:0000256" key="2">
    <source>
        <dbReference type="ARBA" id="ARBA00023125"/>
    </source>
</evidence>
<dbReference type="InterPro" id="IPR036271">
    <property type="entry name" value="Tet_transcr_reg_TetR-rel_C_sf"/>
</dbReference>
<proteinExistence type="predicted"/>
<reference evidence="7" key="1">
    <citation type="submission" date="2016-10" db="EMBL/GenBank/DDBJ databases">
        <authorList>
            <person name="Varghese N."/>
            <person name="Submissions S."/>
        </authorList>
    </citation>
    <scope>NUCLEOTIDE SEQUENCE [LARGE SCALE GENOMIC DNA]</scope>
    <source>
        <strain evidence="7">JCM 10271</strain>
    </source>
</reference>
<evidence type="ECO:0000259" key="5">
    <source>
        <dbReference type="PROSITE" id="PS50977"/>
    </source>
</evidence>
<gene>
    <name evidence="6" type="ORF">SAMN05421853_11934</name>
</gene>
<keyword evidence="7" id="KW-1185">Reference proteome</keyword>
<dbReference type="RefSeq" id="WP_093015635.1">
    <property type="nucleotide sequence ID" value="NZ_FOXV01000019.1"/>
</dbReference>
<keyword evidence="1" id="KW-0805">Transcription regulation</keyword>
<accession>A0A1I6AGQ4</accession>
<feature type="DNA-binding region" description="H-T-H motif" evidence="4">
    <location>
        <begin position="39"/>
        <end position="58"/>
    </location>
</feature>
<dbReference type="AlphaFoldDB" id="A0A1I6AGQ4"/>
<dbReference type="EMBL" id="FOXV01000019">
    <property type="protein sequence ID" value="SFQ67840.1"/>
    <property type="molecule type" value="Genomic_DNA"/>
</dbReference>
<dbReference type="Pfam" id="PF16925">
    <property type="entry name" value="TetR_C_13"/>
    <property type="match status" value="1"/>
</dbReference>
<keyword evidence="2 4" id="KW-0238">DNA-binding</keyword>
<sequence>MEKTSAPGRKTGRPLSFDRDEALEKAMLTFWESGYETTSISDLTAAMGVTAPSIYAAFGDKKRLFLEALRRYAGDPGDLENAMELAPTARDAVANMLENAARLFTGDATPRGCLLASAAATGSKAAADVRDAAAKERRIIRAIIVKRIEVDIERGPLPDATRTEALADLALAVTQGMSVLARDGADRETLLEVARASMVGWPQPKA</sequence>
<keyword evidence="3" id="KW-0804">Transcription</keyword>
<dbReference type="InterPro" id="IPR011075">
    <property type="entry name" value="TetR_C"/>
</dbReference>
<dbReference type="Proteomes" id="UP000243106">
    <property type="component" value="Unassembled WGS sequence"/>
</dbReference>
<evidence type="ECO:0000313" key="7">
    <source>
        <dbReference type="Proteomes" id="UP000243106"/>
    </source>
</evidence>
<dbReference type="STRING" id="93684.SAMN05421853_11934"/>
<dbReference type="InterPro" id="IPR023772">
    <property type="entry name" value="DNA-bd_HTH_TetR-type_CS"/>
</dbReference>
<dbReference type="PROSITE" id="PS50977">
    <property type="entry name" value="HTH_TETR_2"/>
    <property type="match status" value="1"/>
</dbReference>
<evidence type="ECO:0000313" key="6">
    <source>
        <dbReference type="EMBL" id="SFQ67840.1"/>
    </source>
</evidence>
<evidence type="ECO:0000256" key="3">
    <source>
        <dbReference type="ARBA" id="ARBA00023163"/>
    </source>
</evidence>
<dbReference type="SUPFAM" id="SSF48498">
    <property type="entry name" value="Tetracyclin repressor-like, C-terminal domain"/>
    <property type="match status" value="1"/>
</dbReference>
<dbReference type="PANTHER" id="PTHR47506:SF1">
    <property type="entry name" value="HTH-TYPE TRANSCRIPTIONAL REGULATOR YJDC"/>
    <property type="match status" value="1"/>
</dbReference>
<dbReference type="PANTHER" id="PTHR47506">
    <property type="entry name" value="TRANSCRIPTIONAL REGULATORY PROTEIN"/>
    <property type="match status" value="1"/>
</dbReference>